<dbReference type="Proteomes" id="UP000570678">
    <property type="component" value="Unassembled WGS sequence"/>
</dbReference>
<evidence type="ECO:0008006" key="3">
    <source>
        <dbReference type="Google" id="ProtNLM"/>
    </source>
</evidence>
<evidence type="ECO:0000313" key="1">
    <source>
        <dbReference type="EMBL" id="NKY58650.1"/>
    </source>
</evidence>
<organism evidence="1 2">
    <name type="scientific">Nocardia flavorosea</name>
    <dbReference type="NCBI Taxonomy" id="53429"/>
    <lineage>
        <taxon>Bacteria</taxon>
        <taxon>Bacillati</taxon>
        <taxon>Actinomycetota</taxon>
        <taxon>Actinomycetes</taxon>
        <taxon>Mycobacteriales</taxon>
        <taxon>Nocardiaceae</taxon>
        <taxon>Nocardia</taxon>
    </lineage>
</organism>
<comment type="caution">
    <text evidence="1">The sequence shown here is derived from an EMBL/GenBank/DDBJ whole genome shotgun (WGS) entry which is preliminary data.</text>
</comment>
<reference evidence="1 2" key="1">
    <citation type="submission" date="2020-04" db="EMBL/GenBank/DDBJ databases">
        <title>MicrobeNet Type strains.</title>
        <authorList>
            <person name="Nicholson A.C."/>
        </authorList>
    </citation>
    <scope>NUCLEOTIDE SEQUENCE [LARGE SCALE GENOMIC DNA]</scope>
    <source>
        <strain evidence="1 2">JCM 3332</strain>
    </source>
</reference>
<evidence type="ECO:0000313" key="2">
    <source>
        <dbReference type="Proteomes" id="UP000570678"/>
    </source>
</evidence>
<dbReference type="EMBL" id="JAAXOT010000011">
    <property type="protein sequence ID" value="NKY58650.1"/>
    <property type="molecule type" value="Genomic_DNA"/>
</dbReference>
<name>A0A846YM18_9NOCA</name>
<gene>
    <name evidence="1" type="ORF">HGA15_21385</name>
</gene>
<sequence length="95" mass="10462">MSVQILRFTTAPERIPEVEQAVTKLFAAVDAAGPEGIDYTAMRVGPDGEFVLILRLTDANPLLDIPEAREFRARLAEWAGPVAPRPAVELGRYTR</sequence>
<dbReference type="AlphaFoldDB" id="A0A846YM18"/>
<protein>
    <recommendedName>
        <fullName evidence="3">Antibiotic biosynthesis monooxygenase</fullName>
    </recommendedName>
</protein>
<accession>A0A846YM18</accession>
<proteinExistence type="predicted"/>
<keyword evidence="2" id="KW-1185">Reference proteome</keyword>